<dbReference type="EMBL" id="BGPR01002659">
    <property type="protein sequence ID" value="GBM77031.1"/>
    <property type="molecule type" value="Genomic_DNA"/>
</dbReference>
<keyword evidence="2" id="KW-1185">Reference proteome</keyword>
<gene>
    <name evidence="1" type="ORF">AVEN_67135_1</name>
</gene>
<evidence type="ECO:0000313" key="2">
    <source>
        <dbReference type="Proteomes" id="UP000499080"/>
    </source>
</evidence>
<proteinExistence type="predicted"/>
<reference evidence="1 2" key="1">
    <citation type="journal article" date="2019" name="Sci. Rep.">
        <title>Orb-weaving spider Araneus ventricosus genome elucidates the spidroin gene catalogue.</title>
        <authorList>
            <person name="Kono N."/>
            <person name="Nakamura H."/>
            <person name="Ohtoshi R."/>
            <person name="Moran D.A.P."/>
            <person name="Shinohara A."/>
            <person name="Yoshida Y."/>
            <person name="Fujiwara M."/>
            <person name="Mori M."/>
            <person name="Tomita M."/>
            <person name="Arakawa K."/>
        </authorList>
    </citation>
    <scope>NUCLEOTIDE SEQUENCE [LARGE SCALE GENOMIC DNA]</scope>
</reference>
<dbReference type="OrthoDB" id="10069752at2759"/>
<dbReference type="AlphaFoldDB" id="A0A4Y2IGZ4"/>
<comment type="caution">
    <text evidence="1">The sequence shown here is derived from an EMBL/GenBank/DDBJ whole genome shotgun (WGS) entry which is preliminary data.</text>
</comment>
<dbReference type="Proteomes" id="UP000499080">
    <property type="component" value="Unassembled WGS sequence"/>
</dbReference>
<accession>A0A4Y2IGZ4</accession>
<organism evidence="1 2">
    <name type="scientific">Araneus ventricosus</name>
    <name type="common">Orbweaver spider</name>
    <name type="synonym">Epeira ventricosa</name>
    <dbReference type="NCBI Taxonomy" id="182803"/>
    <lineage>
        <taxon>Eukaryota</taxon>
        <taxon>Metazoa</taxon>
        <taxon>Ecdysozoa</taxon>
        <taxon>Arthropoda</taxon>
        <taxon>Chelicerata</taxon>
        <taxon>Arachnida</taxon>
        <taxon>Araneae</taxon>
        <taxon>Araneomorphae</taxon>
        <taxon>Entelegynae</taxon>
        <taxon>Araneoidea</taxon>
        <taxon>Araneidae</taxon>
        <taxon>Araneus</taxon>
    </lineage>
</organism>
<protein>
    <submittedName>
        <fullName evidence="1">Uncharacterized protein</fullName>
    </submittedName>
</protein>
<sequence length="167" mass="18955">MASNEVNCFICENPLQESEVIEVKEKGLETFRKSCIKRKDNKGKLLEGLKSKVVHDVCRKRYNNEKLIAASLRRGSDVTTSQPQLRSTHPKFSFKDHCFLCAAEITAEFIAKQKQTYEPAPFPLSLFNDDGMRKCVKSSMHKAFEQHSGDINFGDTMYAIDGGHLLH</sequence>
<name>A0A4Y2IGZ4_ARAVE</name>
<evidence type="ECO:0000313" key="1">
    <source>
        <dbReference type="EMBL" id="GBM77031.1"/>
    </source>
</evidence>